<accession>B9FWP0</accession>
<feature type="domain" description="F-box" evidence="1">
    <location>
        <begin position="22"/>
        <end position="58"/>
    </location>
</feature>
<evidence type="ECO:0000313" key="2">
    <source>
        <dbReference type="EMBL" id="EEE66977.1"/>
    </source>
</evidence>
<proteinExistence type="predicted"/>
<dbReference type="Pfam" id="PF00646">
    <property type="entry name" value="F-box"/>
    <property type="match status" value="1"/>
</dbReference>
<gene>
    <name evidence="2" type="ORF">OsJ_23860</name>
</gene>
<sequence length="106" mass="11826">MEPVAPAPKLRRSARLRGQQGPDLIGLLPDAILGEIISLLPTKDAARTQAVSHRWRRLWRTAPLNLVADDPVSTQEEDRAAVVSKILAEQPWPRPPLLRPRPVRHG</sequence>
<dbReference type="Proteomes" id="UP000007752">
    <property type="component" value="Chromosome 7"/>
</dbReference>
<dbReference type="PROSITE" id="PS50181">
    <property type="entry name" value="FBOX"/>
    <property type="match status" value="1"/>
</dbReference>
<reference evidence="2" key="1">
    <citation type="journal article" date="2005" name="PLoS Biol.">
        <title>The genomes of Oryza sativa: a history of duplications.</title>
        <authorList>
            <person name="Yu J."/>
            <person name="Wang J."/>
            <person name="Lin W."/>
            <person name="Li S."/>
            <person name="Li H."/>
            <person name="Zhou J."/>
            <person name="Ni P."/>
            <person name="Dong W."/>
            <person name="Hu S."/>
            <person name="Zeng C."/>
            <person name="Zhang J."/>
            <person name="Zhang Y."/>
            <person name="Li R."/>
            <person name="Xu Z."/>
            <person name="Li S."/>
            <person name="Li X."/>
            <person name="Zheng H."/>
            <person name="Cong L."/>
            <person name="Lin L."/>
            <person name="Yin J."/>
            <person name="Geng J."/>
            <person name="Li G."/>
            <person name="Shi J."/>
            <person name="Liu J."/>
            <person name="Lv H."/>
            <person name="Li J."/>
            <person name="Wang J."/>
            <person name="Deng Y."/>
            <person name="Ran L."/>
            <person name="Shi X."/>
            <person name="Wang X."/>
            <person name="Wu Q."/>
            <person name="Li C."/>
            <person name="Ren X."/>
            <person name="Wang J."/>
            <person name="Wang X."/>
            <person name="Li D."/>
            <person name="Liu D."/>
            <person name="Zhang X."/>
            <person name="Ji Z."/>
            <person name="Zhao W."/>
            <person name="Sun Y."/>
            <person name="Zhang Z."/>
            <person name="Bao J."/>
            <person name="Han Y."/>
            <person name="Dong L."/>
            <person name="Ji J."/>
            <person name="Chen P."/>
            <person name="Wu S."/>
            <person name="Liu J."/>
            <person name="Xiao Y."/>
            <person name="Bu D."/>
            <person name="Tan J."/>
            <person name="Yang L."/>
            <person name="Ye C."/>
            <person name="Zhang J."/>
            <person name="Xu J."/>
            <person name="Zhou Y."/>
            <person name="Yu Y."/>
            <person name="Zhang B."/>
            <person name="Zhuang S."/>
            <person name="Wei H."/>
            <person name="Liu B."/>
            <person name="Lei M."/>
            <person name="Yu H."/>
            <person name="Li Y."/>
            <person name="Xu H."/>
            <person name="Wei S."/>
            <person name="He X."/>
            <person name="Fang L."/>
            <person name="Zhang Z."/>
            <person name="Zhang Y."/>
            <person name="Huang X."/>
            <person name="Su Z."/>
            <person name="Tong W."/>
            <person name="Li J."/>
            <person name="Tong Z."/>
            <person name="Li S."/>
            <person name="Ye J."/>
            <person name="Wang L."/>
            <person name="Fang L."/>
            <person name="Lei T."/>
            <person name="Chen C."/>
            <person name="Chen H."/>
            <person name="Xu Z."/>
            <person name="Li H."/>
            <person name="Huang H."/>
            <person name="Zhang F."/>
            <person name="Xu H."/>
            <person name="Li N."/>
            <person name="Zhao C."/>
            <person name="Li S."/>
            <person name="Dong L."/>
            <person name="Huang Y."/>
            <person name="Li L."/>
            <person name="Xi Y."/>
            <person name="Qi Q."/>
            <person name="Li W."/>
            <person name="Zhang B."/>
            <person name="Hu W."/>
            <person name="Zhang Y."/>
            <person name="Tian X."/>
            <person name="Jiao Y."/>
            <person name="Liang X."/>
            <person name="Jin J."/>
            <person name="Gao L."/>
            <person name="Zheng W."/>
            <person name="Hao B."/>
            <person name="Liu S."/>
            <person name="Wang W."/>
            <person name="Yuan L."/>
            <person name="Cao M."/>
            <person name="McDermott J."/>
            <person name="Samudrala R."/>
            <person name="Wang J."/>
            <person name="Wong G.K."/>
            <person name="Yang H."/>
        </authorList>
    </citation>
    <scope>NUCLEOTIDE SEQUENCE [LARGE SCALE GENOMIC DNA]</scope>
</reference>
<dbReference type="PANTHER" id="PTHR32141:SF45">
    <property type="entry name" value="OS07G0285200 PROTEIN"/>
    <property type="match status" value="1"/>
</dbReference>
<dbReference type="InterPro" id="IPR036047">
    <property type="entry name" value="F-box-like_dom_sf"/>
</dbReference>
<reference evidence="2" key="2">
    <citation type="submission" date="2008-12" db="EMBL/GenBank/DDBJ databases">
        <title>Improved gene annotation of the rice (Oryza sativa) genomes.</title>
        <authorList>
            <person name="Wang J."/>
            <person name="Li R."/>
            <person name="Fan W."/>
            <person name="Huang Q."/>
            <person name="Zhang J."/>
            <person name="Zhou Y."/>
            <person name="Hu Y."/>
            <person name="Zi S."/>
            <person name="Li J."/>
            <person name="Ni P."/>
            <person name="Zheng H."/>
            <person name="Zhang Y."/>
            <person name="Zhao M."/>
            <person name="Hao Q."/>
            <person name="McDermott J."/>
            <person name="Samudrala R."/>
            <person name="Kristiansen K."/>
            <person name="Wong G.K.-S."/>
        </authorList>
    </citation>
    <scope>NUCLEOTIDE SEQUENCE</scope>
</reference>
<dbReference type="CDD" id="cd22160">
    <property type="entry name" value="F-box_AtFBL13-like"/>
    <property type="match status" value="1"/>
</dbReference>
<dbReference type="InterPro" id="IPR001810">
    <property type="entry name" value="F-box_dom"/>
</dbReference>
<dbReference type="AlphaFoldDB" id="B9FWP0"/>
<organism evidence="2">
    <name type="scientific">Oryza sativa subsp. japonica</name>
    <name type="common">Rice</name>
    <dbReference type="NCBI Taxonomy" id="39947"/>
    <lineage>
        <taxon>Eukaryota</taxon>
        <taxon>Viridiplantae</taxon>
        <taxon>Streptophyta</taxon>
        <taxon>Embryophyta</taxon>
        <taxon>Tracheophyta</taxon>
        <taxon>Spermatophyta</taxon>
        <taxon>Magnoliopsida</taxon>
        <taxon>Liliopsida</taxon>
        <taxon>Poales</taxon>
        <taxon>Poaceae</taxon>
        <taxon>BOP clade</taxon>
        <taxon>Oryzoideae</taxon>
        <taxon>Oryzeae</taxon>
        <taxon>Oryzinae</taxon>
        <taxon>Oryza</taxon>
        <taxon>Oryza sativa</taxon>
    </lineage>
</organism>
<dbReference type="EMBL" id="CM000144">
    <property type="protein sequence ID" value="EEE66977.1"/>
    <property type="molecule type" value="Genomic_DNA"/>
</dbReference>
<dbReference type="SMART" id="SM00256">
    <property type="entry name" value="FBOX"/>
    <property type="match status" value="1"/>
</dbReference>
<dbReference type="InterPro" id="IPR053781">
    <property type="entry name" value="F-box_AtFBL13-like"/>
</dbReference>
<name>B9FWP0_ORYSJ</name>
<dbReference type="Gene3D" id="1.20.1280.50">
    <property type="match status" value="1"/>
</dbReference>
<dbReference type="PANTHER" id="PTHR32141">
    <property type="match status" value="1"/>
</dbReference>
<evidence type="ECO:0000259" key="1">
    <source>
        <dbReference type="PROSITE" id="PS50181"/>
    </source>
</evidence>
<dbReference type="InterPro" id="IPR055302">
    <property type="entry name" value="F-box_dom-containing"/>
</dbReference>
<dbReference type="SUPFAM" id="SSF81383">
    <property type="entry name" value="F-box domain"/>
    <property type="match status" value="1"/>
</dbReference>
<protein>
    <recommendedName>
        <fullName evidence="1">F-box domain-containing protein</fullName>
    </recommendedName>
</protein>